<dbReference type="InterPro" id="IPR036188">
    <property type="entry name" value="FAD/NAD-bd_sf"/>
</dbReference>
<dbReference type="InterPro" id="IPR002938">
    <property type="entry name" value="FAD-bd"/>
</dbReference>
<feature type="domain" description="FAD-binding" evidence="7">
    <location>
        <begin position="165"/>
        <end position="350"/>
    </location>
</feature>
<dbReference type="PRINTS" id="PR00420">
    <property type="entry name" value="RNGMNOXGNASE"/>
</dbReference>
<keyword evidence="6" id="KW-1133">Transmembrane helix</keyword>
<organism evidence="8 9">
    <name type="scientific">Talaromyces proteolyticus</name>
    <dbReference type="NCBI Taxonomy" id="1131652"/>
    <lineage>
        <taxon>Eukaryota</taxon>
        <taxon>Fungi</taxon>
        <taxon>Dikarya</taxon>
        <taxon>Ascomycota</taxon>
        <taxon>Pezizomycotina</taxon>
        <taxon>Eurotiomycetes</taxon>
        <taxon>Eurotiomycetidae</taxon>
        <taxon>Eurotiales</taxon>
        <taxon>Trichocomaceae</taxon>
        <taxon>Talaromyces</taxon>
        <taxon>Talaromyces sect. Bacilispori</taxon>
    </lineage>
</organism>
<dbReference type="PANTHER" id="PTHR13789:SF215">
    <property type="entry name" value="FAD-BINDING DOMAIN-CONTAINING PROTEIN-RELATED"/>
    <property type="match status" value="1"/>
</dbReference>
<evidence type="ECO:0000256" key="5">
    <source>
        <dbReference type="ARBA" id="ARBA00023033"/>
    </source>
</evidence>
<dbReference type="GeneID" id="70243673"/>
<keyword evidence="6" id="KW-0812">Transmembrane</keyword>
<dbReference type="SUPFAM" id="SSF54373">
    <property type="entry name" value="FAD-linked reductases, C-terminal domain"/>
    <property type="match status" value="1"/>
</dbReference>
<protein>
    <recommendedName>
        <fullName evidence="7">FAD-binding domain-containing protein</fullName>
    </recommendedName>
</protein>
<evidence type="ECO:0000256" key="3">
    <source>
        <dbReference type="ARBA" id="ARBA00022827"/>
    </source>
</evidence>
<dbReference type="RefSeq" id="XP_046065531.1">
    <property type="nucleotide sequence ID" value="XM_046213386.1"/>
</dbReference>
<feature type="transmembrane region" description="Helical" evidence="6">
    <location>
        <begin position="20"/>
        <end position="41"/>
    </location>
</feature>
<evidence type="ECO:0000313" key="9">
    <source>
        <dbReference type="Proteomes" id="UP001201262"/>
    </source>
</evidence>
<reference evidence="8" key="1">
    <citation type="submission" date="2021-12" db="EMBL/GenBank/DDBJ databases">
        <title>Convergent genome expansion in fungi linked to evolution of root-endophyte symbiosis.</title>
        <authorList>
            <consortium name="DOE Joint Genome Institute"/>
            <person name="Ke Y.-H."/>
            <person name="Bonito G."/>
            <person name="Liao H.-L."/>
            <person name="Looney B."/>
            <person name="Rojas-Flechas A."/>
            <person name="Nash J."/>
            <person name="Hameed K."/>
            <person name="Schadt C."/>
            <person name="Martin F."/>
            <person name="Crous P.W."/>
            <person name="Miettinen O."/>
            <person name="Magnuson J.K."/>
            <person name="Labbe J."/>
            <person name="Jacobson D."/>
            <person name="Doktycz M.J."/>
            <person name="Veneault-Fourrey C."/>
            <person name="Kuo A."/>
            <person name="Mondo S."/>
            <person name="Calhoun S."/>
            <person name="Riley R."/>
            <person name="Ohm R."/>
            <person name="LaButti K."/>
            <person name="Andreopoulos B."/>
            <person name="Pangilinan J."/>
            <person name="Nolan M."/>
            <person name="Tritt A."/>
            <person name="Clum A."/>
            <person name="Lipzen A."/>
            <person name="Daum C."/>
            <person name="Barry K."/>
            <person name="Grigoriev I.V."/>
            <person name="Vilgalys R."/>
        </authorList>
    </citation>
    <scope>NUCLEOTIDE SEQUENCE</scope>
    <source>
        <strain evidence="8">PMI_201</strain>
    </source>
</reference>
<keyword evidence="2" id="KW-0285">Flavoprotein</keyword>
<dbReference type="EMBL" id="JAJTJA010000016">
    <property type="protein sequence ID" value="KAH8689105.1"/>
    <property type="molecule type" value="Genomic_DNA"/>
</dbReference>
<evidence type="ECO:0000313" key="8">
    <source>
        <dbReference type="EMBL" id="KAH8689105.1"/>
    </source>
</evidence>
<dbReference type="GO" id="GO:0004497">
    <property type="term" value="F:monooxygenase activity"/>
    <property type="evidence" value="ECO:0007669"/>
    <property type="project" value="UniProtKB-KW"/>
</dbReference>
<dbReference type="Pfam" id="PF13450">
    <property type="entry name" value="NAD_binding_8"/>
    <property type="match status" value="1"/>
</dbReference>
<dbReference type="AlphaFoldDB" id="A0AAD4PUA3"/>
<sequence>MIATSNLQLHSFGNGSGLTLNIGIVGAGIAGLTAAAALSRLGHRVNVYERSSFSSEVGAAINVGPNAAPVLRALGFDVFGANFIEAQGLVRLDAHTLEELEHGSFEDFKNKFNAPLYLSHRVDLHNELKRLALSGSDGFPGARLHLATRVIDVDCENGILKFEDGTTVSHDVVIGADGVHSVVAQCVLGGTIPAIEVKKCAFRFLIPTQKLLDNHITKPLFEDGRIRMQIATAPDRRLVFYPCRNGEIQNFVGVCPVLGKGNESEDWQSGGNVQDLLDMFSTFHPILVEICRNAEDLKFWKLLTRSPIRKWIKGKTIIIGDAVHPMLPQQAQGASQGIEDAGALGIFLSNIQSLEDIPRHLELVQNIRRDRTAAIQLFSNFSPDEPEKMDKQAELYAKGPLPKNRAEFQKWHFHYDILSECRKVMDEFQSSKATASM</sequence>
<evidence type="ECO:0000256" key="4">
    <source>
        <dbReference type="ARBA" id="ARBA00023002"/>
    </source>
</evidence>
<dbReference type="GO" id="GO:0071949">
    <property type="term" value="F:FAD binding"/>
    <property type="evidence" value="ECO:0007669"/>
    <property type="project" value="InterPro"/>
</dbReference>
<accession>A0AAD4PUA3</accession>
<gene>
    <name evidence="8" type="ORF">BGW36DRAFT_352497</name>
</gene>
<evidence type="ECO:0000259" key="7">
    <source>
        <dbReference type="Pfam" id="PF01494"/>
    </source>
</evidence>
<keyword evidence="3" id="KW-0274">FAD</keyword>
<evidence type="ECO:0000256" key="1">
    <source>
        <dbReference type="ARBA" id="ARBA00007992"/>
    </source>
</evidence>
<keyword evidence="5" id="KW-0503">Monooxygenase</keyword>
<dbReference type="PANTHER" id="PTHR13789">
    <property type="entry name" value="MONOOXYGENASE"/>
    <property type="match status" value="1"/>
</dbReference>
<evidence type="ECO:0000256" key="6">
    <source>
        <dbReference type="SAM" id="Phobius"/>
    </source>
</evidence>
<comment type="caution">
    <text evidence="8">The sequence shown here is derived from an EMBL/GenBank/DDBJ whole genome shotgun (WGS) entry which is preliminary data.</text>
</comment>
<dbReference type="Proteomes" id="UP001201262">
    <property type="component" value="Unassembled WGS sequence"/>
</dbReference>
<comment type="similarity">
    <text evidence="1">Belongs to the paxM FAD-dependent monooxygenase family.</text>
</comment>
<dbReference type="Gene3D" id="3.50.50.60">
    <property type="entry name" value="FAD/NAD(P)-binding domain"/>
    <property type="match status" value="1"/>
</dbReference>
<evidence type="ECO:0000256" key="2">
    <source>
        <dbReference type="ARBA" id="ARBA00022630"/>
    </source>
</evidence>
<proteinExistence type="inferred from homology"/>
<keyword evidence="6" id="KW-0472">Membrane</keyword>
<keyword evidence="4" id="KW-0560">Oxidoreductase</keyword>
<dbReference type="SUPFAM" id="SSF51905">
    <property type="entry name" value="FAD/NAD(P)-binding domain"/>
    <property type="match status" value="1"/>
</dbReference>
<name>A0AAD4PUA3_9EURO</name>
<keyword evidence="9" id="KW-1185">Reference proteome</keyword>
<dbReference type="InterPro" id="IPR050493">
    <property type="entry name" value="FAD-dep_Monooxygenase_BioMet"/>
</dbReference>
<dbReference type="Pfam" id="PF01494">
    <property type="entry name" value="FAD_binding_3"/>
    <property type="match status" value="1"/>
</dbReference>